<protein>
    <submittedName>
        <fullName evidence="8">Serine/threonine-protein kinase iks1</fullName>
    </submittedName>
</protein>
<dbReference type="SUPFAM" id="SSF56112">
    <property type="entry name" value="Protein kinase-like (PK-like)"/>
    <property type="match status" value="1"/>
</dbReference>
<accession>A0ABY8ELZ9</accession>
<evidence type="ECO:0000256" key="5">
    <source>
        <dbReference type="ARBA" id="ARBA00037982"/>
    </source>
</evidence>
<dbReference type="Pfam" id="PF00069">
    <property type="entry name" value="Pkinase"/>
    <property type="match status" value="2"/>
</dbReference>
<feature type="region of interest" description="Disordered" evidence="6">
    <location>
        <begin position="424"/>
        <end position="448"/>
    </location>
</feature>
<evidence type="ECO:0000256" key="3">
    <source>
        <dbReference type="ARBA" id="ARBA00022777"/>
    </source>
</evidence>
<evidence type="ECO:0000256" key="1">
    <source>
        <dbReference type="ARBA" id="ARBA00022679"/>
    </source>
</evidence>
<evidence type="ECO:0000256" key="2">
    <source>
        <dbReference type="ARBA" id="ARBA00022741"/>
    </source>
</evidence>
<evidence type="ECO:0000256" key="6">
    <source>
        <dbReference type="SAM" id="MobiDB-lite"/>
    </source>
</evidence>
<gene>
    <name evidence="8" type="primary">IKS1</name>
    <name evidence="8" type="ORF">GLX27_001220</name>
</gene>
<keyword evidence="1" id="KW-0808">Transferase</keyword>
<dbReference type="GO" id="GO:0016301">
    <property type="term" value="F:kinase activity"/>
    <property type="evidence" value="ECO:0007669"/>
    <property type="project" value="UniProtKB-KW"/>
</dbReference>
<feature type="compositionally biased region" description="Polar residues" evidence="6">
    <location>
        <begin position="55"/>
        <end position="70"/>
    </location>
</feature>
<dbReference type="EMBL" id="CP046234">
    <property type="protein sequence ID" value="WFD46583.1"/>
    <property type="molecule type" value="Genomic_DNA"/>
</dbReference>
<feature type="region of interest" description="Disordered" evidence="6">
    <location>
        <begin position="55"/>
        <end position="75"/>
    </location>
</feature>
<keyword evidence="9" id="KW-1185">Reference proteome</keyword>
<evidence type="ECO:0000259" key="7">
    <source>
        <dbReference type="PROSITE" id="PS50011"/>
    </source>
</evidence>
<evidence type="ECO:0000256" key="4">
    <source>
        <dbReference type="ARBA" id="ARBA00022840"/>
    </source>
</evidence>
<dbReference type="InterPro" id="IPR050339">
    <property type="entry name" value="CC_SR_Kinase"/>
</dbReference>
<dbReference type="InterPro" id="IPR011009">
    <property type="entry name" value="Kinase-like_dom_sf"/>
</dbReference>
<keyword evidence="3 8" id="KW-0418">Kinase</keyword>
<evidence type="ECO:0000313" key="8">
    <source>
        <dbReference type="EMBL" id="WFD46583.1"/>
    </source>
</evidence>
<dbReference type="Proteomes" id="UP000818624">
    <property type="component" value="Chromosome 1"/>
</dbReference>
<organism evidence="8 9">
    <name type="scientific">Malassezia furfur</name>
    <name type="common">Pityriasis versicolor infection agent</name>
    <name type="synonym">Pityrosporum furfur</name>
    <dbReference type="NCBI Taxonomy" id="55194"/>
    <lineage>
        <taxon>Eukaryota</taxon>
        <taxon>Fungi</taxon>
        <taxon>Dikarya</taxon>
        <taxon>Basidiomycota</taxon>
        <taxon>Ustilaginomycotina</taxon>
        <taxon>Malasseziomycetes</taxon>
        <taxon>Malasseziales</taxon>
        <taxon>Malasseziaceae</taxon>
        <taxon>Malassezia</taxon>
    </lineage>
</organism>
<dbReference type="PANTHER" id="PTHR11042:SF138">
    <property type="entry name" value="SERINE_THREONINE-PROTEIN KINASE IKS1-RELATED"/>
    <property type="match status" value="1"/>
</dbReference>
<comment type="similarity">
    <text evidence="5">Belongs to the protein kinase superfamily. Ser/Thr protein kinase family. GCN2 subfamily.</text>
</comment>
<dbReference type="Gene3D" id="1.10.510.10">
    <property type="entry name" value="Transferase(Phosphotransferase) domain 1"/>
    <property type="match status" value="1"/>
</dbReference>
<dbReference type="InterPro" id="IPR008271">
    <property type="entry name" value="Ser/Thr_kinase_AS"/>
</dbReference>
<evidence type="ECO:0000313" key="9">
    <source>
        <dbReference type="Proteomes" id="UP000818624"/>
    </source>
</evidence>
<feature type="domain" description="Protein kinase" evidence="7">
    <location>
        <begin position="86"/>
        <end position="418"/>
    </location>
</feature>
<dbReference type="SMART" id="SM00220">
    <property type="entry name" value="S_TKc"/>
    <property type="match status" value="1"/>
</dbReference>
<dbReference type="Gene3D" id="3.30.200.20">
    <property type="entry name" value="Phosphorylase Kinase, domain 1"/>
    <property type="match status" value="1"/>
</dbReference>
<proteinExistence type="inferred from homology"/>
<reference evidence="8 9" key="1">
    <citation type="journal article" date="2020" name="Elife">
        <title>Loss of centromere function drives karyotype evolution in closely related Malassezia species.</title>
        <authorList>
            <person name="Sankaranarayanan S.R."/>
            <person name="Ianiri G."/>
            <person name="Coelho M.A."/>
            <person name="Reza M.H."/>
            <person name="Thimmappa B.C."/>
            <person name="Ganguly P."/>
            <person name="Vadnala R.N."/>
            <person name="Sun S."/>
            <person name="Siddharthan R."/>
            <person name="Tellgren-Roth C."/>
            <person name="Dawson T.L."/>
            <person name="Heitman J."/>
            <person name="Sanyal K."/>
        </authorList>
    </citation>
    <scope>NUCLEOTIDE SEQUENCE [LARGE SCALE GENOMIC DNA]</scope>
    <source>
        <strain evidence="8">CBS14141</strain>
    </source>
</reference>
<dbReference type="InterPro" id="IPR000719">
    <property type="entry name" value="Prot_kinase_dom"/>
</dbReference>
<sequence>MCHRPWDTGTSTSPYADAAMMYGTHSSDPARYLEPDDDDYAETAPQYFQLLSESANASTRAASPEPNFSSHVGPESANQGYYERFFVELGKLGRGARGSVYLCQHVLHGHALGRYAIKKIPVGDQSESLLSSLSEVHLMETLNHPNVIPYKHAWVEMTQISSFTPTVPTLHVLMMAANGGSLADWIAARAGDSDDGALQSTPRVERLKEEFRQRRAAAQHLGSEVSRARSGVHLLREDEIVQLMRDITRGLGFLHERGILHLDIKPGNVLLHWEDDALLPSALLSDFGSSMLQHENWARTRTGHTGTLEYMAPEAVVPGTDGRLRELTSKADVWSLGILFHLLIFFELPYSQVDDFDLLRTEIAGLGSLQANVAARGLGRRFDMIHPLLTELLARMLQREPHRRPSCADILAVLDTYVAEHTPPRTMPLGATGSGTRGKSSVRGAHRRRMSRGALLPPGSIGLEAKPQAAPESSRAEVVQVPLALRRSTPVLVAYLATELAVARFPALVPLRPVAVLAALWAVASKYVSR</sequence>
<dbReference type="PROSITE" id="PS00108">
    <property type="entry name" value="PROTEIN_KINASE_ST"/>
    <property type="match status" value="1"/>
</dbReference>
<name>A0ABY8ELZ9_MALFU</name>
<dbReference type="PROSITE" id="PS50011">
    <property type="entry name" value="PROTEIN_KINASE_DOM"/>
    <property type="match status" value="1"/>
</dbReference>
<keyword evidence="2" id="KW-0547">Nucleotide-binding</keyword>
<keyword evidence="4" id="KW-0067">ATP-binding</keyword>
<dbReference type="PANTHER" id="PTHR11042">
    <property type="entry name" value="EUKARYOTIC TRANSLATION INITIATION FACTOR 2-ALPHA KINASE EIF2-ALPHA KINASE -RELATED"/>
    <property type="match status" value="1"/>
</dbReference>